<accession>A0A679JFH8</accession>
<dbReference type="AlphaFoldDB" id="A0A679JFH8"/>
<reference evidence="1" key="1">
    <citation type="submission" date="2019-12" db="EMBL/GenBank/DDBJ databases">
        <authorList>
            <person name="Cremers G."/>
        </authorList>
    </citation>
    <scope>NUCLEOTIDE SEQUENCE</scope>
    <source>
        <strain evidence="1">Vvax</strain>
    </source>
</reference>
<name>A0A679JFH8_VARPD</name>
<evidence type="ECO:0000313" key="1">
    <source>
        <dbReference type="EMBL" id="CAA2107614.1"/>
    </source>
</evidence>
<sequence>MAAPPARTGLADTYPNPSNATFRTAIGALWDYVTGLLGATGNAAEARVALGIGPVISFRNLLINGNFAINQRAYVSGANTTGANQYTLDRWRIPTSGQNATFGAASPDRTVTFPASGGEQVIEGANIVGGVYTLSWTGAATATVNGAAITNGGNTASLPANTNVTVKFVGAVGQAQFELGTVPTPFERRPVSFEELLCRRYFQLVYTGVRFFATGAGQGASAQVNLPVVMRATPTVATFTAGSAGNAATFSYVAATIRGFRLELSSSSAGDSFAFDFLTSASAEL</sequence>
<proteinExistence type="predicted"/>
<gene>
    <name evidence="1" type="ORF">VVAX_04321</name>
</gene>
<protein>
    <submittedName>
        <fullName evidence="1">Uncharacterized protein</fullName>
    </submittedName>
</protein>
<dbReference type="EMBL" id="LR743507">
    <property type="protein sequence ID" value="CAA2107614.1"/>
    <property type="molecule type" value="Genomic_DNA"/>
</dbReference>
<organism evidence="1">
    <name type="scientific">Variovorax paradoxus</name>
    <dbReference type="NCBI Taxonomy" id="34073"/>
    <lineage>
        <taxon>Bacteria</taxon>
        <taxon>Pseudomonadati</taxon>
        <taxon>Pseudomonadota</taxon>
        <taxon>Betaproteobacteria</taxon>
        <taxon>Burkholderiales</taxon>
        <taxon>Comamonadaceae</taxon>
        <taxon>Variovorax</taxon>
    </lineage>
</organism>